<feature type="chain" id="PRO_5039518892" evidence="4">
    <location>
        <begin position="21"/>
        <end position="319"/>
    </location>
</feature>
<sequence length="319" mass="32958">MPRKASVIAAAAAVAFTAAACGQESNGLTVPPPSGDPKVCLVMKSLANEFFKTMQKGAQEHVEAQGGIKLIASGIPNETDVDGQVAEVEKCVTQRVDAIVLAPADSTALVASVRKAVDAGIKVVNIDVELEPGALRQAGLDVPFVGPDNREGARQAGMELGKAIGARSKVIILEGIPGAANGELRVKGFKDAVQQSGMVLTASRTANWETDQAHSVLGALLTANPDVKGVLAANDSMALGAVKAIEEQNLASKIKVVSFDNIPAIKPLLLNGSVVATVEQFASAQAARGIDQAVRMVKGEKVTGWQKTPVEVKTKSNVG</sequence>
<dbReference type="EMBL" id="JACHMH010000001">
    <property type="protein sequence ID" value="MBB4677081.1"/>
    <property type="molecule type" value="Genomic_DNA"/>
</dbReference>
<keyword evidence="3 4" id="KW-0732">Signal</keyword>
<organism evidence="6 7">
    <name type="scientific">Crossiella cryophila</name>
    <dbReference type="NCBI Taxonomy" id="43355"/>
    <lineage>
        <taxon>Bacteria</taxon>
        <taxon>Bacillati</taxon>
        <taxon>Actinomycetota</taxon>
        <taxon>Actinomycetes</taxon>
        <taxon>Pseudonocardiales</taxon>
        <taxon>Pseudonocardiaceae</taxon>
        <taxon>Crossiella</taxon>
    </lineage>
</organism>
<name>A0A7W7C9M2_9PSEU</name>
<dbReference type="PANTHER" id="PTHR46847">
    <property type="entry name" value="D-ALLOSE-BINDING PERIPLASMIC PROTEIN-RELATED"/>
    <property type="match status" value="1"/>
</dbReference>
<dbReference type="AlphaFoldDB" id="A0A7W7C9M2"/>
<evidence type="ECO:0000313" key="6">
    <source>
        <dbReference type="EMBL" id="MBB4677081.1"/>
    </source>
</evidence>
<evidence type="ECO:0000313" key="7">
    <source>
        <dbReference type="Proteomes" id="UP000533598"/>
    </source>
</evidence>
<dbReference type="InterPro" id="IPR025997">
    <property type="entry name" value="SBP_2_dom"/>
</dbReference>
<dbReference type="GO" id="GO:0030313">
    <property type="term" value="C:cell envelope"/>
    <property type="evidence" value="ECO:0007669"/>
    <property type="project" value="UniProtKB-SubCell"/>
</dbReference>
<evidence type="ECO:0000256" key="2">
    <source>
        <dbReference type="ARBA" id="ARBA00007639"/>
    </source>
</evidence>
<keyword evidence="7" id="KW-1185">Reference proteome</keyword>
<dbReference type="PROSITE" id="PS51257">
    <property type="entry name" value="PROKAR_LIPOPROTEIN"/>
    <property type="match status" value="1"/>
</dbReference>
<dbReference type="GO" id="GO:0030246">
    <property type="term" value="F:carbohydrate binding"/>
    <property type="evidence" value="ECO:0007669"/>
    <property type="project" value="UniProtKB-ARBA"/>
</dbReference>
<evidence type="ECO:0000256" key="4">
    <source>
        <dbReference type="SAM" id="SignalP"/>
    </source>
</evidence>
<dbReference type="Gene3D" id="3.40.50.2300">
    <property type="match status" value="2"/>
</dbReference>
<feature type="signal peptide" evidence="4">
    <location>
        <begin position="1"/>
        <end position="20"/>
    </location>
</feature>
<evidence type="ECO:0000256" key="3">
    <source>
        <dbReference type="ARBA" id="ARBA00022729"/>
    </source>
</evidence>
<gene>
    <name evidence="6" type="ORF">HNR67_003199</name>
</gene>
<feature type="domain" description="Periplasmic binding protein" evidence="5">
    <location>
        <begin position="40"/>
        <end position="301"/>
    </location>
</feature>
<comment type="subcellular location">
    <subcellularLocation>
        <location evidence="1">Cell envelope</location>
    </subcellularLocation>
</comment>
<dbReference type="Pfam" id="PF13407">
    <property type="entry name" value="Peripla_BP_4"/>
    <property type="match status" value="1"/>
</dbReference>
<dbReference type="Proteomes" id="UP000533598">
    <property type="component" value="Unassembled WGS sequence"/>
</dbReference>
<evidence type="ECO:0000259" key="5">
    <source>
        <dbReference type="Pfam" id="PF13407"/>
    </source>
</evidence>
<dbReference type="SUPFAM" id="SSF53822">
    <property type="entry name" value="Periplasmic binding protein-like I"/>
    <property type="match status" value="1"/>
</dbReference>
<dbReference type="CDD" id="cd19970">
    <property type="entry name" value="PBP1_ABC_sugar_binding-like"/>
    <property type="match status" value="1"/>
</dbReference>
<evidence type="ECO:0000256" key="1">
    <source>
        <dbReference type="ARBA" id="ARBA00004196"/>
    </source>
</evidence>
<dbReference type="InterPro" id="IPR028082">
    <property type="entry name" value="Peripla_BP_I"/>
</dbReference>
<accession>A0A7W7C9M2</accession>
<comment type="similarity">
    <text evidence="2">Belongs to the bacterial solute-binding protein 2 family.</text>
</comment>
<dbReference type="RefSeq" id="WP_185002970.1">
    <property type="nucleotide sequence ID" value="NZ_BAAAUI010000002.1"/>
</dbReference>
<proteinExistence type="inferred from homology"/>
<protein>
    <submittedName>
        <fullName evidence="6">Ribose transport system substrate-binding protein</fullName>
    </submittedName>
</protein>
<comment type="caution">
    <text evidence="6">The sequence shown here is derived from an EMBL/GenBank/DDBJ whole genome shotgun (WGS) entry which is preliminary data.</text>
</comment>
<reference evidence="6 7" key="1">
    <citation type="submission" date="2020-08" db="EMBL/GenBank/DDBJ databases">
        <title>Sequencing the genomes of 1000 actinobacteria strains.</title>
        <authorList>
            <person name="Klenk H.-P."/>
        </authorList>
    </citation>
    <scope>NUCLEOTIDE SEQUENCE [LARGE SCALE GENOMIC DNA]</scope>
    <source>
        <strain evidence="6 7">DSM 44230</strain>
    </source>
</reference>
<dbReference type="PANTHER" id="PTHR46847:SF1">
    <property type="entry name" value="D-ALLOSE-BINDING PERIPLASMIC PROTEIN-RELATED"/>
    <property type="match status" value="1"/>
</dbReference>